<proteinExistence type="predicted"/>
<evidence type="ECO:0000313" key="1">
    <source>
        <dbReference type="EMBL" id="KAF9442232.1"/>
    </source>
</evidence>
<sequence>MERRKRRKEDNTAQPVFPLPKTGHGTLKEALLTQLAPPLLSPMLATAQPATISWPSKKHTLWREITWKIRLTGVLLFLLISLRGRTLAIPAPSDLSGLTGHWTIAPPNTAPKCETPVQEAPMAPGTGDLWPPLPFLFMCPDLMIGTPTVLESHRLEVEVIKCAWSIHMLKSSNALLQGQPLPRRLRVLGFAWSTLPTLSQCQTTFA</sequence>
<comment type="caution">
    <text evidence="1">The sequence shown here is derived from an EMBL/GenBank/DDBJ whole genome shotgun (WGS) entry which is preliminary data.</text>
</comment>
<name>A0A9P5X0W7_9AGAR</name>
<dbReference type="AlphaFoldDB" id="A0A9P5X0W7"/>
<keyword evidence="2" id="KW-1185">Reference proteome</keyword>
<organism evidence="1 2">
    <name type="scientific">Macrolepiota fuliginosa MF-IS2</name>
    <dbReference type="NCBI Taxonomy" id="1400762"/>
    <lineage>
        <taxon>Eukaryota</taxon>
        <taxon>Fungi</taxon>
        <taxon>Dikarya</taxon>
        <taxon>Basidiomycota</taxon>
        <taxon>Agaricomycotina</taxon>
        <taxon>Agaricomycetes</taxon>
        <taxon>Agaricomycetidae</taxon>
        <taxon>Agaricales</taxon>
        <taxon>Agaricineae</taxon>
        <taxon>Agaricaceae</taxon>
        <taxon>Macrolepiota</taxon>
    </lineage>
</organism>
<dbReference type="Proteomes" id="UP000807342">
    <property type="component" value="Unassembled WGS sequence"/>
</dbReference>
<reference evidence="1" key="1">
    <citation type="submission" date="2020-11" db="EMBL/GenBank/DDBJ databases">
        <authorList>
            <consortium name="DOE Joint Genome Institute"/>
            <person name="Ahrendt S."/>
            <person name="Riley R."/>
            <person name="Andreopoulos W."/>
            <person name="Labutti K."/>
            <person name="Pangilinan J."/>
            <person name="Ruiz-Duenas F.J."/>
            <person name="Barrasa J.M."/>
            <person name="Sanchez-Garcia M."/>
            <person name="Camarero S."/>
            <person name="Miyauchi S."/>
            <person name="Serrano A."/>
            <person name="Linde D."/>
            <person name="Babiker R."/>
            <person name="Drula E."/>
            <person name="Ayuso-Fernandez I."/>
            <person name="Pacheco R."/>
            <person name="Padilla G."/>
            <person name="Ferreira P."/>
            <person name="Barriuso J."/>
            <person name="Kellner H."/>
            <person name="Castanera R."/>
            <person name="Alfaro M."/>
            <person name="Ramirez L."/>
            <person name="Pisabarro A.G."/>
            <person name="Kuo A."/>
            <person name="Tritt A."/>
            <person name="Lipzen A."/>
            <person name="He G."/>
            <person name="Yan M."/>
            <person name="Ng V."/>
            <person name="Cullen D."/>
            <person name="Martin F."/>
            <person name="Rosso M.-N."/>
            <person name="Henrissat B."/>
            <person name="Hibbett D."/>
            <person name="Martinez A.T."/>
            <person name="Grigoriev I.V."/>
        </authorList>
    </citation>
    <scope>NUCLEOTIDE SEQUENCE</scope>
    <source>
        <strain evidence="1">MF-IS2</strain>
    </source>
</reference>
<accession>A0A9P5X0W7</accession>
<evidence type="ECO:0000313" key="2">
    <source>
        <dbReference type="Proteomes" id="UP000807342"/>
    </source>
</evidence>
<dbReference type="EMBL" id="MU151676">
    <property type="protein sequence ID" value="KAF9442232.1"/>
    <property type="molecule type" value="Genomic_DNA"/>
</dbReference>
<protein>
    <submittedName>
        <fullName evidence="1">Uncharacterized protein</fullName>
    </submittedName>
</protein>
<gene>
    <name evidence="1" type="ORF">P691DRAFT_789880</name>
</gene>